<feature type="region of interest" description="Disordered" evidence="1">
    <location>
        <begin position="1"/>
        <end position="23"/>
    </location>
</feature>
<comment type="caution">
    <text evidence="2">The sequence shown here is derived from an EMBL/GenBank/DDBJ whole genome shotgun (WGS) entry which is preliminary data.</text>
</comment>
<evidence type="ECO:0000256" key="1">
    <source>
        <dbReference type="SAM" id="MobiDB-lite"/>
    </source>
</evidence>
<protein>
    <submittedName>
        <fullName evidence="2">Uncharacterized protein</fullName>
    </submittedName>
</protein>
<sequence length="139" mass="14845">MVGTPPQPPRQHQIGSDMTSPTTLRIRRHRRLDVGDRYPFNPVIVLRGPADVGGGGGDSDRPASFELYYDDGAGSGFGLAQIEINGLAGRGFEHPSASKSAIESMSAVEISASHVGMDIHCMVCMEAFELGGEVFPNCR</sequence>
<feature type="compositionally biased region" description="Polar residues" evidence="1">
    <location>
        <begin position="13"/>
        <end position="23"/>
    </location>
</feature>
<dbReference type="EMBL" id="JBBWWR010000017">
    <property type="protein sequence ID" value="KAK8945453.1"/>
    <property type="molecule type" value="Genomic_DNA"/>
</dbReference>
<keyword evidence="3" id="KW-1185">Reference proteome</keyword>
<organism evidence="2 3">
    <name type="scientific">Platanthera guangdongensis</name>
    <dbReference type="NCBI Taxonomy" id="2320717"/>
    <lineage>
        <taxon>Eukaryota</taxon>
        <taxon>Viridiplantae</taxon>
        <taxon>Streptophyta</taxon>
        <taxon>Embryophyta</taxon>
        <taxon>Tracheophyta</taxon>
        <taxon>Spermatophyta</taxon>
        <taxon>Magnoliopsida</taxon>
        <taxon>Liliopsida</taxon>
        <taxon>Asparagales</taxon>
        <taxon>Orchidaceae</taxon>
        <taxon>Orchidoideae</taxon>
        <taxon>Orchideae</taxon>
        <taxon>Orchidinae</taxon>
        <taxon>Platanthera</taxon>
    </lineage>
</organism>
<proteinExistence type="predicted"/>
<evidence type="ECO:0000313" key="2">
    <source>
        <dbReference type="EMBL" id="KAK8945453.1"/>
    </source>
</evidence>
<gene>
    <name evidence="2" type="ORF">KSP40_PGU000077</name>
</gene>
<reference evidence="2 3" key="1">
    <citation type="journal article" date="2022" name="Nat. Plants">
        <title>Genomes of leafy and leafless Platanthera orchids illuminate the evolution of mycoheterotrophy.</title>
        <authorList>
            <person name="Li M.H."/>
            <person name="Liu K.W."/>
            <person name="Li Z."/>
            <person name="Lu H.C."/>
            <person name="Ye Q.L."/>
            <person name="Zhang D."/>
            <person name="Wang J.Y."/>
            <person name="Li Y.F."/>
            <person name="Zhong Z.M."/>
            <person name="Liu X."/>
            <person name="Yu X."/>
            <person name="Liu D.K."/>
            <person name="Tu X.D."/>
            <person name="Liu B."/>
            <person name="Hao Y."/>
            <person name="Liao X.Y."/>
            <person name="Jiang Y.T."/>
            <person name="Sun W.H."/>
            <person name="Chen J."/>
            <person name="Chen Y.Q."/>
            <person name="Ai Y."/>
            <person name="Zhai J.W."/>
            <person name="Wu S.S."/>
            <person name="Zhou Z."/>
            <person name="Hsiao Y.Y."/>
            <person name="Wu W.L."/>
            <person name="Chen Y.Y."/>
            <person name="Lin Y.F."/>
            <person name="Hsu J.L."/>
            <person name="Li C.Y."/>
            <person name="Wang Z.W."/>
            <person name="Zhao X."/>
            <person name="Zhong W.Y."/>
            <person name="Ma X.K."/>
            <person name="Ma L."/>
            <person name="Huang J."/>
            <person name="Chen G.Z."/>
            <person name="Huang M.Z."/>
            <person name="Huang L."/>
            <person name="Peng D.H."/>
            <person name="Luo Y.B."/>
            <person name="Zou S.Q."/>
            <person name="Chen S.P."/>
            <person name="Lan S."/>
            <person name="Tsai W.C."/>
            <person name="Van de Peer Y."/>
            <person name="Liu Z.J."/>
        </authorList>
    </citation>
    <scope>NUCLEOTIDE SEQUENCE [LARGE SCALE GENOMIC DNA]</scope>
    <source>
        <strain evidence="2">Lor288</strain>
    </source>
</reference>
<accession>A0ABR2LME4</accession>
<dbReference type="Proteomes" id="UP001412067">
    <property type="component" value="Unassembled WGS sequence"/>
</dbReference>
<name>A0ABR2LME4_9ASPA</name>
<evidence type="ECO:0000313" key="3">
    <source>
        <dbReference type="Proteomes" id="UP001412067"/>
    </source>
</evidence>